<dbReference type="Proteomes" id="UP000231896">
    <property type="component" value="Chromosome"/>
</dbReference>
<dbReference type="AlphaFoldDB" id="A0A2K8NZ04"/>
<reference evidence="7 8" key="1">
    <citation type="submission" date="2017-11" db="EMBL/GenBank/DDBJ databases">
        <title>Genome sequence of Entomoplasma melaleucae M1 (ATCC 49191).</title>
        <authorList>
            <person name="Lo W.-S."/>
            <person name="Gasparich G.E."/>
            <person name="Kuo C.-H."/>
        </authorList>
    </citation>
    <scope>NUCLEOTIDE SEQUENCE [LARGE SCALE GENOMIC DNA]</scope>
    <source>
        <strain evidence="7 8">M1</strain>
    </source>
</reference>
<dbReference type="OrthoDB" id="9804377at2"/>
<dbReference type="SUPFAM" id="SSF63999">
    <property type="entry name" value="Thiamin pyrophosphokinase, catalytic domain"/>
    <property type="match status" value="1"/>
</dbReference>
<dbReference type="GO" id="GO:0006772">
    <property type="term" value="P:thiamine metabolic process"/>
    <property type="evidence" value="ECO:0007669"/>
    <property type="project" value="UniProtKB-UniRule"/>
</dbReference>
<keyword evidence="2" id="KW-0547">Nucleotide-binding</keyword>
<dbReference type="RefSeq" id="WP_028124426.1">
    <property type="nucleotide sequence ID" value="NZ_CP024964.1"/>
</dbReference>
<dbReference type="GO" id="GO:0004788">
    <property type="term" value="F:thiamine diphosphokinase activity"/>
    <property type="evidence" value="ECO:0007669"/>
    <property type="project" value="UniProtKB-UniRule"/>
</dbReference>
<dbReference type="KEGG" id="eml:EMELA_v1c03000"/>
<dbReference type="NCBIfam" id="TIGR01378">
    <property type="entry name" value="thi_PPkinase"/>
    <property type="match status" value="1"/>
</dbReference>
<dbReference type="InterPro" id="IPR053149">
    <property type="entry name" value="TPK"/>
</dbReference>
<protein>
    <recommendedName>
        <fullName evidence="5">Thiamine diphosphokinase</fullName>
        <ecNumber evidence="5">2.7.6.2</ecNumber>
    </recommendedName>
</protein>
<dbReference type="Pfam" id="PF04263">
    <property type="entry name" value="TPK_catalytic"/>
    <property type="match status" value="1"/>
</dbReference>
<evidence type="ECO:0000256" key="5">
    <source>
        <dbReference type="NCBIfam" id="TIGR01378"/>
    </source>
</evidence>
<dbReference type="EC" id="2.7.6.2" evidence="5"/>
<dbReference type="EMBL" id="CP024964">
    <property type="protein sequence ID" value="ATZ17873.1"/>
    <property type="molecule type" value="Genomic_DNA"/>
</dbReference>
<evidence type="ECO:0000259" key="6">
    <source>
        <dbReference type="SMART" id="SM00983"/>
    </source>
</evidence>
<accession>A0A2K8NZ04</accession>
<keyword evidence="1" id="KW-0808">Transferase</keyword>
<dbReference type="PANTHER" id="PTHR41299">
    <property type="entry name" value="THIAMINE PYROPHOSPHOKINASE"/>
    <property type="match status" value="1"/>
</dbReference>
<dbReference type="GO" id="GO:0005524">
    <property type="term" value="F:ATP binding"/>
    <property type="evidence" value="ECO:0007669"/>
    <property type="project" value="UniProtKB-KW"/>
</dbReference>
<dbReference type="GO" id="GO:0009229">
    <property type="term" value="P:thiamine diphosphate biosynthetic process"/>
    <property type="evidence" value="ECO:0007669"/>
    <property type="project" value="InterPro"/>
</dbReference>
<evidence type="ECO:0000256" key="4">
    <source>
        <dbReference type="ARBA" id="ARBA00022840"/>
    </source>
</evidence>
<dbReference type="InterPro" id="IPR036759">
    <property type="entry name" value="TPK_catalytic_sf"/>
</dbReference>
<dbReference type="GO" id="GO:0016301">
    <property type="term" value="F:kinase activity"/>
    <property type="evidence" value="ECO:0007669"/>
    <property type="project" value="UniProtKB-KW"/>
</dbReference>
<dbReference type="SMART" id="SM00983">
    <property type="entry name" value="TPK_B1_binding"/>
    <property type="match status" value="1"/>
</dbReference>
<proteinExistence type="predicted"/>
<evidence type="ECO:0000313" key="8">
    <source>
        <dbReference type="Proteomes" id="UP000231896"/>
    </source>
</evidence>
<dbReference type="PANTHER" id="PTHR41299:SF1">
    <property type="entry name" value="THIAMINE PYROPHOSPHOKINASE"/>
    <property type="match status" value="1"/>
</dbReference>
<dbReference type="CDD" id="cd07995">
    <property type="entry name" value="TPK"/>
    <property type="match status" value="1"/>
</dbReference>
<keyword evidence="3 7" id="KW-0418">Kinase</keyword>
<evidence type="ECO:0000256" key="1">
    <source>
        <dbReference type="ARBA" id="ARBA00022679"/>
    </source>
</evidence>
<dbReference type="GO" id="GO:0030975">
    <property type="term" value="F:thiamine binding"/>
    <property type="evidence" value="ECO:0007669"/>
    <property type="project" value="InterPro"/>
</dbReference>
<feature type="domain" description="Thiamin pyrophosphokinase thiamin-binding" evidence="6">
    <location>
        <begin position="136"/>
        <end position="202"/>
    </location>
</feature>
<dbReference type="STRING" id="1408435.GCA_000685885_01163"/>
<keyword evidence="4" id="KW-0067">ATP-binding</keyword>
<dbReference type="Gene3D" id="3.40.50.10240">
    <property type="entry name" value="Thiamin pyrophosphokinase, catalytic domain"/>
    <property type="match status" value="1"/>
</dbReference>
<dbReference type="InterPro" id="IPR006282">
    <property type="entry name" value="Thi_PPkinase"/>
</dbReference>
<evidence type="ECO:0000256" key="3">
    <source>
        <dbReference type="ARBA" id="ARBA00022777"/>
    </source>
</evidence>
<name>A0A2K8NZ04_9MOLU</name>
<organism evidence="7 8">
    <name type="scientific">Mesoplasma melaleucae</name>
    <dbReference type="NCBI Taxonomy" id="81459"/>
    <lineage>
        <taxon>Bacteria</taxon>
        <taxon>Bacillati</taxon>
        <taxon>Mycoplasmatota</taxon>
        <taxon>Mollicutes</taxon>
        <taxon>Entomoplasmatales</taxon>
        <taxon>Entomoplasmataceae</taxon>
        <taxon>Mesoplasma</taxon>
    </lineage>
</organism>
<dbReference type="InterPro" id="IPR007371">
    <property type="entry name" value="TPK_catalytic"/>
</dbReference>
<gene>
    <name evidence="7" type="primary">thiN</name>
    <name evidence="7" type="ORF">EMELA_v1c03000</name>
</gene>
<evidence type="ECO:0000256" key="2">
    <source>
        <dbReference type="ARBA" id="ARBA00022741"/>
    </source>
</evidence>
<sequence length="207" mass="23765">MVKNILIVTSKSNIDLNVFNNDQNFIIGVERGCLDLIEKNIKIDLAISDFDHVLQEELALIESKAKTIKKLSSEKDYLDGEMAIIEAKKISKTANILFIANPTRRNDMNLSIINLVFKYGIKMINDDTVIFKLEPGETELYFSNFQVYTYLSFFSKEQTNISLENLKYECKNLLLKPWENTCISNSLILNKNPLIKNNKEIICIATK</sequence>
<dbReference type="InterPro" id="IPR007373">
    <property type="entry name" value="Thiamin_PyroPKinase_B1-bd"/>
</dbReference>
<keyword evidence="8" id="KW-1185">Reference proteome</keyword>
<evidence type="ECO:0000313" key="7">
    <source>
        <dbReference type="EMBL" id="ATZ17873.1"/>
    </source>
</evidence>